<feature type="region of interest" description="Disordered" evidence="3">
    <location>
        <begin position="1"/>
        <end position="28"/>
    </location>
</feature>
<dbReference type="InterPro" id="IPR057402">
    <property type="entry name" value="AIM3_BBC1_C"/>
</dbReference>
<dbReference type="PROSITE" id="PS50002">
    <property type="entry name" value="SH3"/>
    <property type="match status" value="1"/>
</dbReference>
<dbReference type="EMBL" id="CAJPDS010000013">
    <property type="protein sequence ID" value="CAF9913918.1"/>
    <property type="molecule type" value="Genomic_DNA"/>
</dbReference>
<dbReference type="Gene3D" id="2.30.30.40">
    <property type="entry name" value="SH3 Domains"/>
    <property type="match status" value="1"/>
</dbReference>
<evidence type="ECO:0000313" key="5">
    <source>
        <dbReference type="EMBL" id="CAF9913918.1"/>
    </source>
</evidence>
<feature type="compositionally biased region" description="Pro residues" evidence="3">
    <location>
        <begin position="921"/>
        <end position="930"/>
    </location>
</feature>
<evidence type="ECO:0000313" key="6">
    <source>
        <dbReference type="Proteomes" id="UP000664521"/>
    </source>
</evidence>
<feature type="compositionally biased region" description="Gly residues" evidence="3">
    <location>
        <begin position="473"/>
        <end position="488"/>
    </location>
</feature>
<feature type="compositionally biased region" description="Low complexity" evidence="3">
    <location>
        <begin position="706"/>
        <end position="721"/>
    </location>
</feature>
<dbReference type="PRINTS" id="PR00452">
    <property type="entry name" value="SH3DOMAIN"/>
</dbReference>
<dbReference type="OrthoDB" id="207120at2759"/>
<dbReference type="InterPro" id="IPR035552">
    <property type="entry name" value="Mti1_SH3"/>
</dbReference>
<dbReference type="InterPro" id="IPR036028">
    <property type="entry name" value="SH3-like_dom_sf"/>
</dbReference>
<feature type="compositionally biased region" description="Low complexity" evidence="3">
    <location>
        <begin position="331"/>
        <end position="340"/>
    </location>
</feature>
<dbReference type="PANTHER" id="PTHR46026">
    <property type="entry name" value="RHO-TYPE GUANINE NUCLEOTIDE EXCHANGE FACTOR, ISOFORM F"/>
    <property type="match status" value="1"/>
</dbReference>
<evidence type="ECO:0000259" key="4">
    <source>
        <dbReference type="PROSITE" id="PS50002"/>
    </source>
</evidence>
<dbReference type="SMART" id="SM00326">
    <property type="entry name" value="SH3"/>
    <property type="match status" value="1"/>
</dbReference>
<keyword evidence="6" id="KW-1185">Reference proteome</keyword>
<feature type="compositionally biased region" description="Basic and acidic residues" evidence="3">
    <location>
        <begin position="290"/>
        <end position="300"/>
    </location>
</feature>
<evidence type="ECO:0000256" key="1">
    <source>
        <dbReference type="ARBA" id="ARBA00022443"/>
    </source>
</evidence>
<dbReference type="AlphaFoldDB" id="A0A8H3F190"/>
<gene>
    <name evidence="5" type="ORF">HETSPECPRED_001694</name>
</gene>
<feature type="compositionally biased region" description="Pro residues" evidence="3">
    <location>
        <begin position="836"/>
        <end position="849"/>
    </location>
</feature>
<feature type="region of interest" description="Disordered" evidence="3">
    <location>
        <begin position="1053"/>
        <end position="1074"/>
    </location>
</feature>
<dbReference type="PANTHER" id="PTHR46026:SF1">
    <property type="entry name" value="RHO-TYPE GUANINE NUCLEOTIDE EXCHANGE FACTOR, ISOFORM F"/>
    <property type="match status" value="1"/>
</dbReference>
<name>A0A8H3F190_9LECA</name>
<feature type="compositionally biased region" description="Acidic residues" evidence="3">
    <location>
        <begin position="431"/>
        <end position="455"/>
    </location>
</feature>
<comment type="caution">
    <text evidence="5">The sequence shown here is derived from an EMBL/GenBank/DDBJ whole genome shotgun (WGS) entry which is preliminary data.</text>
</comment>
<dbReference type="Pfam" id="PF25459">
    <property type="entry name" value="AIM3_BBC1_C"/>
    <property type="match status" value="1"/>
</dbReference>
<feature type="compositionally biased region" description="Basic and acidic residues" evidence="3">
    <location>
        <begin position="309"/>
        <end position="319"/>
    </location>
</feature>
<dbReference type="SUPFAM" id="SSF50044">
    <property type="entry name" value="SH3-domain"/>
    <property type="match status" value="1"/>
</dbReference>
<organism evidence="5 6">
    <name type="scientific">Heterodermia speciosa</name>
    <dbReference type="NCBI Taxonomy" id="116794"/>
    <lineage>
        <taxon>Eukaryota</taxon>
        <taxon>Fungi</taxon>
        <taxon>Dikarya</taxon>
        <taxon>Ascomycota</taxon>
        <taxon>Pezizomycotina</taxon>
        <taxon>Lecanoromycetes</taxon>
        <taxon>OSLEUM clade</taxon>
        <taxon>Lecanoromycetidae</taxon>
        <taxon>Caliciales</taxon>
        <taxon>Physciaceae</taxon>
        <taxon>Heterodermia</taxon>
    </lineage>
</organism>
<feature type="domain" description="SH3" evidence="4">
    <location>
        <begin position="5"/>
        <end position="69"/>
    </location>
</feature>
<protein>
    <recommendedName>
        <fullName evidence="4">SH3 domain-containing protein</fullName>
    </recommendedName>
</protein>
<feature type="compositionally biased region" description="Pro residues" evidence="3">
    <location>
        <begin position="593"/>
        <end position="609"/>
    </location>
</feature>
<feature type="compositionally biased region" description="Acidic residues" evidence="3">
    <location>
        <begin position="777"/>
        <end position="793"/>
    </location>
</feature>
<dbReference type="Pfam" id="PF00018">
    <property type="entry name" value="SH3_1"/>
    <property type="match status" value="1"/>
</dbReference>
<feature type="compositionally biased region" description="Polar residues" evidence="3">
    <location>
        <begin position="108"/>
        <end position="122"/>
    </location>
</feature>
<feature type="compositionally biased region" description="Polar residues" evidence="3">
    <location>
        <begin position="632"/>
        <end position="657"/>
    </location>
</feature>
<feature type="compositionally biased region" description="Pro residues" evidence="3">
    <location>
        <begin position="858"/>
        <end position="867"/>
    </location>
</feature>
<accession>A0A8H3F190</accession>
<proteinExistence type="predicted"/>
<dbReference type="InterPro" id="IPR001452">
    <property type="entry name" value="SH3_domain"/>
</dbReference>
<feature type="compositionally biased region" description="Basic and acidic residues" evidence="3">
    <location>
        <begin position="262"/>
        <end position="279"/>
    </location>
</feature>
<dbReference type="Proteomes" id="UP000664521">
    <property type="component" value="Unassembled WGS sequence"/>
</dbReference>
<dbReference type="CDD" id="cd11887">
    <property type="entry name" value="SH3_Bbc1"/>
    <property type="match status" value="1"/>
</dbReference>
<evidence type="ECO:0000256" key="2">
    <source>
        <dbReference type="PROSITE-ProRule" id="PRU00192"/>
    </source>
</evidence>
<reference evidence="5" key="1">
    <citation type="submission" date="2021-03" db="EMBL/GenBank/DDBJ databases">
        <authorList>
            <person name="Tagirdzhanova G."/>
        </authorList>
    </citation>
    <scope>NUCLEOTIDE SEQUENCE</scope>
</reference>
<sequence>MAGPSPPYQVKAQYDYSSPHDDDLSFPNGQVITVTDEEDADWYYGEYLDEAGTKQEGLFPRNFVKLHEPETPPRPSRSSRQKKDLEPVSTAAQEDVPEPGEPLAPLSESVSDPAASNTTWQVEGSADNPPNHGLSAKSPQTPSSTTQASIAMKVVPTPATKSVREQPADKTISGSFRDRINAFNKPAAPPVAPKPGAPGSGSGSGFVRKPFVAPPPSKNAYVPSPKEVPPQKIYRREEDPEVTTQVISAESVERPAISETNPHTDGEDQPKPTSLKDRIALLQKQQMEQAARHAEAAQKKDKPKRPPKKRMESQERPVQVEEDAPNLEKVASAGAAGSSSTETPTADIVPEPPSSLRHQMLRESNPAPSPTMASLKGFQSDANDADQSGAGDTEEGEDLSTSRDDSDEKPRVTAPAETSRAPQAPPKELDVGDEEDEANDVEGEEEDEEEEEEVDPEVKRRMDIRERMAKMSGGMGMAGMFGPPGGMPGMAPQKQLSGSNERKAPAPIPGDAQASRAPPVPIVPIPGMHKVISPEQSSSPVEISKEETEGPTSIVQDREPEGLQDVEDIDEKTSIQPRRSLDKSASGRQPQDRPVPPLPGQSREAPPPRPTERSAPPVPAESRPLTRPPPTQSTLLSAGSDSENDTPAANRNLLQTSSEKDGALSSSPESPPTFPQAGPIPSLPSRPRQPQATATVNAFDRSNIGSTEASPTSPTTPATSTQRVSRAPPVPGPGGGALGAVTAQSRAPPPPPPSSIAPSRTPTGAMPPVPQSRPAEESDEEITEYEGDYDTDIAADATHKDALKTRAKSPSLEEDSANDESTLHHSGLPSLGPAPRAVPPPPPSQPPKPQRQSSDMPRAPPPPPPPREQLIKDEDEEYDPYNYTAPRHRTSTGISEHADNPSTPNAEEPDDDLYSASPPRSSRPPPPPQSNLPYVSPSSQPPQPTPGKAPRQSLDVQRSSTTARRSMDAPRPSGEHGSIASDLDLGQASQWWRQPNIPPPVLQSRRDIIYEIEESSTTRRGGRQAVTRVVYVLYMDYSQTVITALFESRDPSEVALEQHHEPPPPRMRQDQLEDAHSRFGARIAEEANSKKDTVVGDGQSQSLILDLLASHPDALMPVGTRAYGALVYANLANASVQQFDEIRPGDIVTFRNAKFQGHRGPMHSKYSAEVGKPDHVGVVVDWDGTKKKVRAWEQGRESKKVKMESFKLGDMRSGEAKVWRVMSRQWVGWEGQN</sequence>
<feature type="region of interest" description="Disordered" evidence="3">
    <location>
        <begin position="59"/>
        <end position="981"/>
    </location>
</feature>
<feature type="compositionally biased region" description="Basic and acidic residues" evidence="3">
    <location>
        <begin position="400"/>
        <end position="411"/>
    </location>
</feature>
<evidence type="ECO:0000256" key="3">
    <source>
        <dbReference type="SAM" id="MobiDB-lite"/>
    </source>
</evidence>
<feature type="compositionally biased region" description="Polar residues" evidence="3">
    <location>
        <begin position="954"/>
        <end position="964"/>
    </location>
</feature>
<feature type="compositionally biased region" description="Pro residues" evidence="3">
    <location>
        <begin position="187"/>
        <end position="196"/>
    </location>
</feature>
<keyword evidence="1 2" id="KW-0728">SH3 domain</keyword>
<feature type="compositionally biased region" description="Low complexity" evidence="3">
    <location>
        <begin position="135"/>
        <end position="149"/>
    </location>
</feature>
<feature type="compositionally biased region" description="Basic and acidic residues" evidence="3">
    <location>
        <begin position="456"/>
        <end position="469"/>
    </location>
</feature>